<dbReference type="GO" id="GO:0047388">
    <property type="term" value="F:[glutamine synthetase]-adenylyl-L-tyrosine phosphorylase activity"/>
    <property type="evidence" value="ECO:0007669"/>
    <property type="project" value="UniProtKB-EC"/>
</dbReference>
<dbReference type="GO" id="GO:0008882">
    <property type="term" value="F:[glutamate-ammonia-ligase] adenylyltransferase activity"/>
    <property type="evidence" value="ECO:0007669"/>
    <property type="project" value="UniProtKB-EC"/>
</dbReference>
<dbReference type="EMBL" id="CP063213">
    <property type="protein sequence ID" value="QOR46423.1"/>
    <property type="molecule type" value="Genomic_DNA"/>
</dbReference>
<dbReference type="Gene3D" id="1.20.120.330">
    <property type="entry name" value="Nucleotidyltransferases domain 2"/>
    <property type="match status" value="2"/>
</dbReference>
<dbReference type="GO" id="GO:0005829">
    <property type="term" value="C:cytosol"/>
    <property type="evidence" value="ECO:0007669"/>
    <property type="project" value="TreeGrafter"/>
</dbReference>
<reference evidence="9 10" key="1">
    <citation type="submission" date="2020-10" db="EMBL/GenBank/DDBJ databases">
        <title>Trueperella pecoris sp. nov. isolated from bovine and porcine specimens.</title>
        <authorList>
            <person name="Schoenecker L."/>
            <person name="Schnydrig P."/>
            <person name="Brodard I."/>
            <person name="Thomann A."/>
            <person name="Hemphill A."/>
            <person name="Rodriguez-Campos S."/>
            <person name="Perreten V."/>
            <person name="Jores J."/>
            <person name="Kittl S."/>
        </authorList>
    </citation>
    <scope>NUCLEOTIDE SEQUENCE [LARGE SCALE GENOMIC DNA]</scope>
    <source>
        <strain evidence="9 10">15A0121</strain>
    </source>
</reference>
<evidence type="ECO:0000256" key="6">
    <source>
        <dbReference type="ARBA" id="ARBA00023268"/>
    </source>
</evidence>
<protein>
    <submittedName>
        <fullName evidence="9">Bifunctional [glutamine synthetase] adenylyltransferase/[glutamine synthetase]-adenylyl-L-tyrosine phosphorylase</fullName>
        <ecNumber evidence="9">2.7.7.42</ecNumber>
        <ecNumber evidence="9">2.7.7.89</ecNumber>
    </submittedName>
</protein>
<evidence type="ECO:0000313" key="10">
    <source>
        <dbReference type="Proteomes" id="UP000595053"/>
    </source>
</evidence>
<evidence type="ECO:0000256" key="3">
    <source>
        <dbReference type="ARBA" id="ARBA00022741"/>
    </source>
</evidence>
<proteinExistence type="predicted"/>
<feature type="domain" description="Glutamate-ammonia ligase adenylyltransferase repeated" evidence="7">
    <location>
        <begin position="83"/>
        <end position="331"/>
    </location>
</feature>
<dbReference type="GO" id="GO:0005524">
    <property type="term" value="F:ATP binding"/>
    <property type="evidence" value="ECO:0007669"/>
    <property type="project" value="UniProtKB-KW"/>
</dbReference>
<keyword evidence="1 9" id="KW-0808">Transferase</keyword>
<feature type="domain" description="PII-uridylyltransferase/Glutamine-synthetase adenylyltransferase" evidence="8">
    <location>
        <begin position="354"/>
        <end position="493"/>
    </location>
</feature>
<feature type="domain" description="PII-uridylyltransferase/Glutamine-synthetase adenylyltransferase" evidence="8">
    <location>
        <begin position="855"/>
        <end position="994"/>
    </location>
</feature>
<accession>A0A7M1QX34</accession>
<dbReference type="GO" id="GO:0000820">
    <property type="term" value="P:regulation of glutamine family amino acid metabolic process"/>
    <property type="evidence" value="ECO:0007669"/>
    <property type="project" value="TreeGrafter"/>
</dbReference>
<evidence type="ECO:0000259" key="8">
    <source>
        <dbReference type="Pfam" id="PF08335"/>
    </source>
</evidence>
<keyword evidence="2 9" id="KW-0548">Nucleotidyltransferase</keyword>
<evidence type="ECO:0000256" key="1">
    <source>
        <dbReference type="ARBA" id="ARBA00022679"/>
    </source>
</evidence>
<keyword evidence="5" id="KW-0460">Magnesium</keyword>
<dbReference type="CDD" id="cd05401">
    <property type="entry name" value="NT_GlnE_GlnD_like"/>
    <property type="match status" value="2"/>
</dbReference>
<dbReference type="EC" id="2.7.7.42" evidence="9"/>
<dbReference type="Pfam" id="PF03710">
    <property type="entry name" value="GlnE"/>
    <property type="match status" value="2"/>
</dbReference>
<keyword evidence="6" id="KW-0511">Multifunctional enzyme</keyword>
<organism evidence="9 10">
    <name type="scientific">Trueperella pecoris</name>
    <dbReference type="NCBI Taxonomy" id="2733571"/>
    <lineage>
        <taxon>Bacteria</taxon>
        <taxon>Bacillati</taxon>
        <taxon>Actinomycetota</taxon>
        <taxon>Actinomycetes</taxon>
        <taxon>Actinomycetales</taxon>
        <taxon>Actinomycetaceae</taxon>
        <taxon>Trueperella</taxon>
    </lineage>
</organism>
<dbReference type="EC" id="2.7.7.89" evidence="9"/>
<evidence type="ECO:0000256" key="4">
    <source>
        <dbReference type="ARBA" id="ARBA00022840"/>
    </source>
</evidence>
<keyword evidence="4" id="KW-0067">ATP-binding</keyword>
<dbReference type="InterPro" id="IPR013546">
    <property type="entry name" value="PII_UdlTrfase/GS_AdlTrfase"/>
</dbReference>
<dbReference type="SUPFAM" id="SSF81301">
    <property type="entry name" value="Nucleotidyltransferase"/>
    <property type="match status" value="2"/>
</dbReference>
<evidence type="ECO:0000256" key="5">
    <source>
        <dbReference type="ARBA" id="ARBA00022842"/>
    </source>
</evidence>
<dbReference type="Gene3D" id="3.30.460.10">
    <property type="entry name" value="Beta Polymerase, domain 2"/>
    <property type="match status" value="2"/>
</dbReference>
<keyword evidence="10" id="KW-1185">Reference proteome</keyword>
<name>A0A7M1QX34_9ACTO</name>
<dbReference type="Proteomes" id="UP000595053">
    <property type="component" value="Chromosome"/>
</dbReference>
<dbReference type="InterPro" id="IPR043519">
    <property type="entry name" value="NT_sf"/>
</dbReference>
<dbReference type="InterPro" id="IPR023057">
    <property type="entry name" value="GlnE"/>
</dbReference>
<dbReference type="NCBIfam" id="NF010707">
    <property type="entry name" value="PRK14109.1"/>
    <property type="match status" value="1"/>
</dbReference>
<feature type="domain" description="Glutamate-ammonia ligase adenylyltransferase repeated" evidence="7">
    <location>
        <begin position="601"/>
        <end position="831"/>
    </location>
</feature>
<evidence type="ECO:0000313" key="9">
    <source>
        <dbReference type="EMBL" id="QOR46423.1"/>
    </source>
</evidence>
<evidence type="ECO:0000259" key="7">
    <source>
        <dbReference type="Pfam" id="PF03710"/>
    </source>
</evidence>
<dbReference type="PANTHER" id="PTHR30621:SF0">
    <property type="entry name" value="BIFUNCTIONAL GLUTAMINE SYNTHETASE ADENYLYLTRANSFERASE_ADENYLYL-REMOVING ENZYME"/>
    <property type="match status" value="1"/>
</dbReference>
<dbReference type="Pfam" id="PF08335">
    <property type="entry name" value="GlnD_UR_UTase"/>
    <property type="match status" value="2"/>
</dbReference>
<dbReference type="AlphaFoldDB" id="A0A7M1QX34"/>
<dbReference type="SUPFAM" id="SSF81593">
    <property type="entry name" value="Nucleotidyltransferase substrate binding subunit/domain"/>
    <property type="match status" value="2"/>
</dbReference>
<evidence type="ECO:0000256" key="2">
    <source>
        <dbReference type="ARBA" id="ARBA00022695"/>
    </source>
</evidence>
<dbReference type="PANTHER" id="PTHR30621">
    <property type="entry name" value="GLUTAMINE SYNTHETASE ADENYLYLTRANSFERASE"/>
    <property type="match status" value="1"/>
</dbReference>
<keyword evidence="3" id="KW-0547">Nucleotide-binding</keyword>
<dbReference type="InterPro" id="IPR005190">
    <property type="entry name" value="GlnE_rpt_dom"/>
</dbReference>
<gene>
    <name evidence="9" type="ORF">INS88_04285</name>
</gene>
<sequence>MGEMVSQLRRLGFSRPDRAESLLGSDSLAGVDREWLVEYASESADPDQALLGYLRLFESAQCEGEEAQRALYATCESTTSTRRLFAVLGMSATLSERLIIHPANVHILCDAKIAQAGLHTTLEGEQEAALAAVHATRDGAGFPRADVESLGGEEAAIEALREHYWYRITQIAAEDLTAGPAPEHLELIVRALSDVVGGALEAALAIGRARYDATQVGLAVIAMGKTGGREVNYISDVDLIYVARSLTGDDEDALGTAAKLAEFISHAVGAPGHTPAILEIDTALRPEGKAGPIVRTLESHEAYYERWAENWEFQALLKARPIAGDLELGRRYVEALTPYVWSAAGREGFVEETRAMRRRVERLVPPREADRQIKLGRGGLRDIEFTVQLLQLVHGRTDDTVHQRSTLEALAALRDAGYIGRTSAATMNAHYRFLRSLEHRVQLHRIRRSHVLPTADADLRRIARSLNIDGLATADELKALWAKVRREVRALHLEIYYRPMLPATAKLSADNAALEPEAAKARLAAIGYGDPSSAYANALALTTGLNRTAAISRQIMPVMLEWLADGPEPDFGLASFRDVSEALGTTSWYMRLLRDSRVVGERLAKLLSTSRYVARELPSLVEAIAWLDEDALLKPKDPADLSAELDALLARRSEPDQIAIAGRGLRRRELLRTSMASVLGLVDEAESRRAISTAGQIAAEAALRAARLKVGAPKSLRFAIIAMGRFGGEEMGYMSDADVLFVYDAHGLAAQEAGAMAIDIARNVMAMLSSPATEPAFLADADLRPEGKNGPLARSLESYRAYYDQWVETWERQALLRARFLTGDAGVGAAFIELIDPVRYPEGGLQATEVTQIRRMKARVESERIPRGIQRNRHLKLGPGGLSDVEWAVQLLQLRYAGQIAALRTPSTLRAIEAASAAGLITRDEADRLSQTWSFASALRDANVLGSGRTRGSKLDVLAHTTRELANVAALLGRAEKHSIEEDYLRAARRGRRVVERIIYEE</sequence>